<protein>
    <recommendedName>
        <fullName evidence="13">ATP synthase subunit e, mitochondrial</fullName>
    </recommendedName>
</protein>
<comment type="caution">
    <text evidence="11">The sequence shown here is derived from an EMBL/GenBank/DDBJ whole genome shotgun (WGS) entry which is preliminary data.</text>
</comment>
<keyword evidence="5" id="KW-0375">Hydrogen ion transport</keyword>
<evidence type="ECO:0000256" key="1">
    <source>
        <dbReference type="ARBA" id="ARBA00004273"/>
    </source>
</evidence>
<keyword evidence="7" id="KW-0406">Ion transport</keyword>
<reference evidence="11" key="1">
    <citation type="submission" date="2018-08" db="EMBL/GenBank/DDBJ databases">
        <authorList>
            <person name="Guldener U."/>
        </authorList>
    </citation>
    <scope>NUCLEOTIDE SEQUENCE</scope>
    <source>
        <strain evidence="11">UB2</strain>
    </source>
</reference>
<evidence type="ECO:0000256" key="4">
    <source>
        <dbReference type="ARBA" id="ARBA00022547"/>
    </source>
</evidence>
<evidence type="ECO:0000256" key="10">
    <source>
        <dbReference type="ARBA" id="ARBA00023310"/>
    </source>
</evidence>
<dbReference type="Proteomes" id="UP000658997">
    <property type="component" value="Unassembled WGS sequence"/>
</dbReference>
<dbReference type="GO" id="GO:0005743">
    <property type="term" value="C:mitochondrial inner membrane"/>
    <property type="evidence" value="ECO:0007669"/>
    <property type="project" value="UniProtKB-SubCell"/>
</dbReference>
<sequence length="481" mass="52412">MSSSPVLNAVRYSALVGGIGYGILRRRTLQAKEDIKAAHAEYKRKEQLIQKAKQAYKDRLVAQQTNSGVETDPEHPAFDLEKFLIKVEQENNINLSGWHSNNPPFFLAFIPPDLVPSHSPVSVADLLRMDTTASSAGPSGRCTGSTSQPNSTELMLALSQIQQLIPLLDYRPAGLTHLLPTLLAPLMPQPTNQSVPGEAMQRYRANVDHAFRVAGELVDRVQDNPTVGPALELAERLMKQGDSKARMLRVRKKRRLFTEQEKVLETNTWGPPIPVRVQTNTASKAADEKKEDPSKVQIKALLPSQNPNIAALAVQQQPLSPPRDAKAVQGYLAALHGYLKTAAEKGLMPPGVRLKQIRARVATFNTEGFALEVHVVPLLKAFVDATSTSAGADADARDPQQQPVRIDLAGLTVGGVNETITSTRRSAYPMFRSLSSDILAQTHGALSCSPSPTSTRDIWTAYNPITEAIARLILAAAQFQA</sequence>
<dbReference type="Pfam" id="PF05680">
    <property type="entry name" value="ATP-synt_E"/>
    <property type="match status" value="1"/>
</dbReference>
<keyword evidence="6" id="KW-0999">Mitochondrion inner membrane</keyword>
<evidence type="ECO:0000256" key="6">
    <source>
        <dbReference type="ARBA" id="ARBA00022792"/>
    </source>
</evidence>
<keyword evidence="9" id="KW-0472">Membrane</keyword>
<keyword evidence="3" id="KW-0813">Transport</keyword>
<evidence type="ECO:0000256" key="2">
    <source>
        <dbReference type="ARBA" id="ARBA00007333"/>
    </source>
</evidence>
<dbReference type="GO" id="GO:0015986">
    <property type="term" value="P:proton motive force-driven ATP synthesis"/>
    <property type="evidence" value="ECO:0007669"/>
    <property type="project" value="InterPro"/>
</dbReference>
<dbReference type="EMBL" id="ULHB01000034">
    <property type="protein sequence ID" value="SYW78081.1"/>
    <property type="molecule type" value="Genomic_DNA"/>
</dbReference>
<keyword evidence="4" id="KW-0138">CF(0)</keyword>
<evidence type="ECO:0008006" key="13">
    <source>
        <dbReference type="Google" id="ProtNLM"/>
    </source>
</evidence>
<keyword evidence="8" id="KW-0496">Mitochondrion</keyword>
<evidence type="ECO:0000313" key="11">
    <source>
        <dbReference type="EMBL" id="SYW78081.1"/>
    </source>
</evidence>
<name>A0A8H8QMS8_9BASI</name>
<organism evidence="11 12">
    <name type="scientific">Ustilago bromivora</name>
    <dbReference type="NCBI Taxonomy" id="307758"/>
    <lineage>
        <taxon>Eukaryota</taxon>
        <taxon>Fungi</taxon>
        <taxon>Dikarya</taxon>
        <taxon>Basidiomycota</taxon>
        <taxon>Ustilaginomycotina</taxon>
        <taxon>Ustilaginomycetes</taxon>
        <taxon>Ustilaginales</taxon>
        <taxon>Ustilaginaceae</taxon>
        <taxon>Ustilago</taxon>
    </lineage>
</organism>
<proteinExistence type="inferred from homology"/>
<keyword evidence="12" id="KW-1185">Reference proteome</keyword>
<evidence type="ECO:0000256" key="7">
    <source>
        <dbReference type="ARBA" id="ARBA00023065"/>
    </source>
</evidence>
<keyword evidence="10" id="KW-0066">ATP synthesis</keyword>
<evidence type="ECO:0000256" key="3">
    <source>
        <dbReference type="ARBA" id="ARBA00022448"/>
    </source>
</evidence>
<dbReference type="AlphaFoldDB" id="A0A8H8QMS8"/>
<comment type="similarity">
    <text evidence="2">Belongs to the ATPase e subunit family.</text>
</comment>
<dbReference type="InterPro" id="IPR008386">
    <property type="entry name" value="ATP_synth_F0_esu_mt"/>
</dbReference>
<evidence type="ECO:0000256" key="9">
    <source>
        <dbReference type="ARBA" id="ARBA00023136"/>
    </source>
</evidence>
<gene>
    <name evidence="11" type="ORF">UBRO2_02273</name>
</gene>
<dbReference type="GO" id="GO:0015078">
    <property type="term" value="F:proton transmembrane transporter activity"/>
    <property type="evidence" value="ECO:0007669"/>
    <property type="project" value="InterPro"/>
</dbReference>
<evidence type="ECO:0000256" key="8">
    <source>
        <dbReference type="ARBA" id="ARBA00023128"/>
    </source>
</evidence>
<evidence type="ECO:0000256" key="5">
    <source>
        <dbReference type="ARBA" id="ARBA00022781"/>
    </source>
</evidence>
<comment type="subcellular location">
    <subcellularLocation>
        <location evidence="1">Mitochondrion inner membrane</location>
    </subcellularLocation>
</comment>
<evidence type="ECO:0000313" key="12">
    <source>
        <dbReference type="Proteomes" id="UP000658997"/>
    </source>
</evidence>
<accession>A0A8H8QMS8</accession>
<dbReference type="GO" id="GO:0045259">
    <property type="term" value="C:proton-transporting ATP synthase complex"/>
    <property type="evidence" value="ECO:0007669"/>
    <property type="project" value="UniProtKB-KW"/>
</dbReference>